<accession>A0A5N5XDV1</accession>
<dbReference type="EMBL" id="ML732160">
    <property type="protein sequence ID" value="KAB8078237.1"/>
    <property type="molecule type" value="Genomic_DNA"/>
</dbReference>
<evidence type="ECO:0000256" key="3">
    <source>
        <dbReference type="ARBA" id="ARBA00023125"/>
    </source>
</evidence>
<feature type="compositionally biased region" description="Acidic residues" evidence="8">
    <location>
        <begin position="285"/>
        <end position="302"/>
    </location>
</feature>
<feature type="compositionally biased region" description="Acidic residues" evidence="8">
    <location>
        <begin position="321"/>
        <end position="332"/>
    </location>
</feature>
<dbReference type="Proteomes" id="UP000326565">
    <property type="component" value="Unassembled WGS sequence"/>
</dbReference>
<feature type="domain" description="XLF-like coiled-coil region" evidence="10">
    <location>
        <begin position="125"/>
        <end position="177"/>
    </location>
</feature>
<name>A0A5N5XDV1_9EURO</name>
<dbReference type="OrthoDB" id="2155935at2759"/>
<dbReference type="InterPro" id="IPR053829">
    <property type="entry name" value="XLF-like_CC"/>
</dbReference>
<keyword evidence="3" id="KW-0238">DNA-binding</keyword>
<feature type="domain" description="XLF-like N-terminal" evidence="9">
    <location>
        <begin position="5"/>
        <end position="123"/>
    </location>
</feature>
<comment type="similarity">
    <text evidence="6">Belongs to the XRCC4-XLF family. XLF subfamily.</text>
</comment>
<feature type="compositionally biased region" description="Polar residues" evidence="8">
    <location>
        <begin position="434"/>
        <end position="467"/>
    </location>
</feature>
<reference evidence="11 12" key="1">
    <citation type="submission" date="2019-04" db="EMBL/GenBank/DDBJ databases">
        <title>Friends and foes A comparative genomics study of 23 Aspergillus species from section Flavi.</title>
        <authorList>
            <consortium name="DOE Joint Genome Institute"/>
            <person name="Kjaerbolling I."/>
            <person name="Vesth T."/>
            <person name="Frisvad J.C."/>
            <person name="Nybo J.L."/>
            <person name="Theobald S."/>
            <person name="Kildgaard S."/>
            <person name="Isbrandt T."/>
            <person name="Kuo A."/>
            <person name="Sato A."/>
            <person name="Lyhne E.K."/>
            <person name="Kogle M.E."/>
            <person name="Wiebenga A."/>
            <person name="Kun R.S."/>
            <person name="Lubbers R.J."/>
            <person name="Makela M.R."/>
            <person name="Barry K."/>
            <person name="Chovatia M."/>
            <person name="Clum A."/>
            <person name="Daum C."/>
            <person name="Haridas S."/>
            <person name="He G."/>
            <person name="LaButti K."/>
            <person name="Lipzen A."/>
            <person name="Mondo S."/>
            <person name="Riley R."/>
            <person name="Salamov A."/>
            <person name="Simmons B.A."/>
            <person name="Magnuson J.K."/>
            <person name="Henrissat B."/>
            <person name="Mortensen U.H."/>
            <person name="Larsen T.O."/>
            <person name="Devries R.P."/>
            <person name="Grigoriev I.V."/>
            <person name="Machida M."/>
            <person name="Baker S.E."/>
            <person name="Andersen M.R."/>
        </authorList>
    </citation>
    <scope>NUCLEOTIDE SEQUENCE [LARGE SCALE GENOMIC DNA]</scope>
    <source>
        <strain evidence="11 12">CBS 151.66</strain>
    </source>
</reference>
<evidence type="ECO:0000313" key="11">
    <source>
        <dbReference type="EMBL" id="KAB8078237.1"/>
    </source>
</evidence>
<feature type="compositionally biased region" description="Low complexity" evidence="8">
    <location>
        <begin position="255"/>
        <end position="266"/>
    </location>
</feature>
<feature type="region of interest" description="Disordered" evidence="8">
    <location>
        <begin position="236"/>
        <end position="577"/>
    </location>
</feature>
<dbReference type="AlphaFoldDB" id="A0A5N5XDV1"/>
<evidence type="ECO:0000256" key="2">
    <source>
        <dbReference type="ARBA" id="ARBA00022763"/>
    </source>
</evidence>
<dbReference type="Pfam" id="PF21928">
    <property type="entry name" value="XLF_CC"/>
    <property type="match status" value="1"/>
</dbReference>
<evidence type="ECO:0000256" key="8">
    <source>
        <dbReference type="SAM" id="MobiDB-lite"/>
    </source>
</evidence>
<protein>
    <recommendedName>
        <fullName evidence="7">Non-homologous end-joining factor 1</fullName>
    </recommendedName>
</protein>
<keyword evidence="2" id="KW-0227">DNA damage</keyword>
<dbReference type="InterPro" id="IPR052287">
    <property type="entry name" value="NHEJ_factor"/>
</dbReference>
<gene>
    <name evidence="11" type="ORF">BDV29DRAFT_14851</name>
</gene>
<evidence type="ECO:0000256" key="7">
    <source>
        <dbReference type="ARBA" id="ARBA00044529"/>
    </source>
</evidence>
<comment type="subcellular location">
    <subcellularLocation>
        <location evidence="1">Nucleus</location>
    </subcellularLocation>
</comment>
<feature type="compositionally biased region" description="Basic and acidic residues" evidence="8">
    <location>
        <begin position="540"/>
        <end position="567"/>
    </location>
</feature>
<dbReference type="Gene3D" id="2.170.210.10">
    <property type="entry name" value="DNA double-strand break repair and VJ recombination XRCC4, N-terminal"/>
    <property type="match status" value="1"/>
</dbReference>
<feature type="compositionally biased region" description="Basic and acidic residues" evidence="8">
    <location>
        <begin position="333"/>
        <end position="345"/>
    </location>
</feature>
<proteinExistence type="inferred from homology"/>
<dbReference type="GO" id="GO:0006303">
    <property type="term" value="P:double-strand break repair via nonhomologous end joining"/>
    <property type="evidence" value="ECO:0007669"/>
    <property type="project" value="UniProtKB-ARBA"/>
</dbReference>
<keyword evidence="4" id="KW-0234">DNA repair</keyword>
<evidence type="ECO:0000256" key="4">
    <source>
        <dbReference type="ARBA" id="ARBA00023204"/>
    </source>
</evidence>
<dbReference type="PANTHER" id="PTHR32235:SF1">
    <property type="entry name" value="NON-HOMOLOGOUS END-JOINING FACTOR 1"/>
    <property type="match status" value="1"/>
</dbReference>
<evidence type="ECO:0000256" key="6">
    <source>
        <dbReference type="ARBA" id="ARBA00025747"/>
    </source>
</evidence>
<dbReference type="InterPro" id="IPR038051">
    <property type="entry name" value="XRCC4-like_N_sf"/>
</dbReference>
<dbReference type="PANTHER" id="PTHR32235">
    <property type="entry name" value="NON-HOMOLOGOUS END-JOINING FACTOR 1"/>
    <property type="match status" value="1"/>
</dbReference>
<organism evidence="11 12">
    <name type="scientific">Aspergillus leporis</name>
    <dbReference type="NCBI Taxonomy" id="41062"/>
    <lineage>
        <taxon>Eukaryota</taxon>
        <taxon>Fungi</taxon>
        <taxon>Dikarya</taxon>
        <taxon>Ascomycota</taxon>
        <taxon>Pezizomycotina</taxon>
        <taxon>Eurotiomycetes</taxon>
        <taxon>Eurotiomycetidae</taxon>
        <taxon>Eurotiales</taxon>
        <taxon>Aspergillaceae</taxon>
        <taxon>Aspergillus</taxon>
        <taxon>Aspergillus subgen. Circumdati</taxon>
    </lineage>
</organism>
<evidence type="ECO:0000256" key="5">
    <source>
        <dbReference type="ARBA" id="ARBA00023242"/>
    </source>
</evidence>
<keyword evidence="12" id="KW-1185">Reference proteome</keyword>
<evidence type="ECO:0000259" key="9">
    <source>
        <dbReference type="Pfam" id="PF09302"/>
    </source>
</evidence>
<sequence>MSVRWQRLHLSKQEVVPPLLYKYSSTSKGYQLYMTDLTNIWSEHLNRQEILKRADEHDTTIDPSEDPKQFEVLLQKIEDALRNEPGSTANLDLSSRGDSLDLTTSIKLPAPLQPLKWTVHLSKEPQSSTTSQLLLPLVWAEADWESHQRSLIDQLHKKDWVLTKLFDKIEAVGIDLSTIFPGISGLQMGKGRTLAQAAKHIKGVAPFDENAWFEEISTPSAGSGLAANILVEASSSGKTNSSRVINPPPDKWWEGLTTTKTTGALTCKESELKTGIKPSKAPLEVDTDTGTEPDDDDDDEFERQETPPRLKQLKGTKEEPTSPEDDDEEEEKEKDKEEREQEPIDKPMLPSRQIRPAKPSKGLGLISGKKKSKAPPQPSPPPVHTSNTVDDQTDSGSEQESPALASHPPAKPKLEASVKVPSKLRGLGVIGGSNKETQATPDQPASPPSATKSPRTQPVTGQQSVQASPPLDKKTKRVGKLGVIGGKTSKRDVESTPICQPEEDSIGSSRETIKHISELTKSLSPDSRQPKAPEQPEQPEQLRSEETNKEKVDRKREELKRQLEAKSKAPARKKRKF</sequence>
<dbReference type="InterPro" id="IPR015381">
    <property type="entry name" value="XLF-like_N"/>
</dbReference>
<keyword evidence="5" id="KW-0539">Nucleus</keyword>
<dbReference type="GO" id="GO:0032807">
    <property type="term" value="C:DNA ligase IV complex"/>
    <property type="evidence" value="ECO:0007669"/>
    <property type="project" value="TreeGrafter"/>
</dbReference>
<evidence type="ECO:0000259" key="10">
    <source>
        <dbReference type="Pfam" id="PF21928"/>
    </source>
</evidence>
<evidence type="ECO:0000313" key="12">
    <source>
        <dbReference type="Proteomes" id="UP000326565"/>
    </source>
</evidence>
<dbReference type="GO" id="GO:0045027">
    <property type="term" value="F:DNA end binding"/>
    <property type="evidence" value="ECO:0007669"/>
    <property type="project" value="TreeGrafter"/>
</dbReference>
<evidence type="ECO:0000256" key="1">
    <source>
        <dbReference type="ARBA" id="ARBA00004123"/>
    </source>
</evidence>
<feature type="compositionally biased region" description="Polar residues" evidence="8">
    <location>
        <begin position="384"/>
        <end position="400"/>
    </location>
</feature>
<dbReference type="Pfam" id="PF09302">
    <property type="entry name" value="XLF"/>
    <property type="match status" value="1"/>
</dbReference>
<dbReference type="CDD" id="cd22285">
    <property type="entry name" value="HD_XLF_N"/>
    <property type="match status" value="1"/>
</dbReference>